<evidence type="ECO:0000256" key="1">
    <source>
        <dbReference type="SAM" id="MobiDB-lite"/>
    </source>
</evidence>
<protein>
    <submittedName>
        <fullName evidence="2">Uncharacterized protein</fullName>
    </submittedName>
</protein>
<name>A0A1Q9BSD3_SYMMI</name>
<gene>
    <name evidence="2" type="ORF">AK812_SmicGene47160</name>
</gene>
<evidence type="ECO:0000313" key="2">
    <source>
        <dbReference type="EMBL" id="OLP73562.1"/>
    </source>
</evidence>
<dbReference type="InterPro" id="IPR011990">
    <property type="entry name" value="TPR-like_helical_dom_sf"/>
</dbReference>
<evidence type="ECO:0000313" key="3">
    <source>
        <dbReference type="Proteomes" id="UP000186817"/>
    </source>
</evidence>
<dbReference type="EMBL" id="LSRX01005221">
    <property type="protein sequence ID" value="OLP73562.1"/>
    <property type="molecule type" value="Genomic_DNA"/>
</dbReference>
<dbReference type="AlphaFoldDB" id="A0A1Q9BSD3"/>
<keyword evidence="3" id="KW-1185">Reference proteome</keyword>
<feature type="compositionally biased region" description="Low complexity" evidence="1">
    <location>
        <begin position="223"/>
        <end position="235"/>
    </location>
</feature>
<organism evidence="2 3">
    <name type="scientific">Symbiodinium microadriaticum</name>
    <name type="common">Dinoflagellate</name>
    <name type="synonym">Zooxanthella microadriatica</name>
    <dbReference type="NCBI Taxonomy" id="2951"/>
    <lineage>
        <taxon>Eukaryota</taxon>
        <taxon>Sar</taxon>
        <taxon>Alveolata</taxon>
        <taxon>Dinophyceae</taxon>
        <taxon>Suessiales</taxon>
        <taxon>Symbiodiniaceae</taxon>
        <taxon>Symbiodinium</taxon>
    </lineage>
</organism>
<feature type="compositionally biased region" description="Low complexity" evidence="1">
    <location>
        <begin position="275"/>
        <end position="285"/>
    </location>
</feature>
<proteinExistence type="predicted"/>
<feature type="region of interest" description="Disordered" evidence="1">
    <location>
        <begin position="145"/>
        <end position="170"/>
    </location>
</feature>
<reference evidence="2 3" key="1">
    <citation type="submission" date="2016-02" db="EMBL/GenBank/DDBJ databases">
        <title>Genome analysis of coral dinoflagellate symbionts highlights evolutionary adaptations to a symbiotic lifestyle.</title>
        <authorList>
            <person name="Aranda M."/>
            <person name="Li Y."/>
            <person name="Liew Y.J."/>
            <person name="Baumgarten S."/>
            <person name="Simakov O."/>
            <person name="Wilson M."/>
            <person name="Piel J."/>
            <person name="Ashoor H."/>
            <person name="Bougouffa S."/>
            <person name="Bajic V.B."/>
            <person name="Ryu T."/>
            <person name="Ravasi T."/>
            <person name="Bayer T."/>
            <person name="Micklem G."/>
            <person name="Kim H."/>
            <person name="Bhak J."/>
            <person name="Lajeunesse T.C."/>
            <person name="Voolstra C.R."/>
        </authorList>
    </citation>
    <scope>NUCLEOTIDE SEQUENCE [LARGE SCALE GENOMIC DNA]</scope>
    <source>
        <strain evidence="2 3">CCMP2467</strain>
    </source>
</reference>
<accession>A0A1Q9BSD3</accession>
<feature type="region of interest" description="Disordered" evidence="1">
    <location>
        <begin position="223"/>
        <end position="293"/>
    </location>
</feature>
<comment type="caution">
    <text evidence="2">The sequence shown here is derived from an EMBL/GenBank/DDBJ whole genome shotgun (WGS) entry which is preliminary data.</text>
</comment>
<dbReference type="Proteomes" id="UP000186817">
    <property type="component" value="Unassembled WGS sequence"/>
</dbReference>
<dbReference type="Gene3D" id="1.25.40.10">
    <property type="entry name" value="Tetratricopeptide repeat domain"/>
    <property type="match status" value="1"/>
</dbReference>
<feature type="non-terminal residue" evidence="2">
    <location>
        <position position="293"/>
    </location>
</feature>
<sequence>MNTIPVQEGRMQTDMISWNSVLAACGRGHETSAVLRSLQELTRLQNEPDCVTFNTVMKACAAAMAADDVQSWVDQVQQAEQALIDIISRDGDLVVEALSNIPPDARGRLQTMMVLAEEVVIQAAHGYHIVVDTGLGEAGWYATTDEPESTASVPVATADDEQHSGVAPRQAWADTTDVPVLSLQSSPALAPSPALAQEQTTLAAEAQTVPAASQVAVTSVAAGDQPAQVQQSSSPQPVPQPTLGPSSKAATKGKQPPQQPMVAHITLKAPPQPQIQPHSQQQLVPVKSRPEQP</sequence>